<accession>A0A398CVY8</accession>
<gene>
    <name evidence="1" type="ORF">D3H35_18330</name>
</gene>
<dbReference type="AlphaFoldDB" id="A0A398CVY8"/>
<evidence type="ECO:0000313" key="2">
    <source>
        <dbReference type="Proteomes" id="UP000266340"/>
    </source>
</evidence>
<proteinExistence type="predicted"/>
<comment type="caution">
    <text evidence="1">The sequence shown here is derived from an EMBL/GenBank/DDBJ whole genome shotgun (WGS) entry which is preliminary data.</text>
</comment>
<evidence type="ECO:0000313" key="1">
    <source>
        <dbReference type="EMBL" id="RIE03184.1"/>
    </source>
</evidence>
<protein>
    <recommendedName>
        <fullName evidence="3">PilZ domain-containing protein</fullName>
    </recommendedName>
</protein>
<reference evidence="1 2" key="1">
    <citation type="submission" date="2018-09" db="EMBL/GenBank/DDBJ databases">
        <title>Cohnella cavernae sp. nov., isolated from a karst cave.</title>
        <authorList>
            <person name="Zhu H."/>
        </authorList>
    </citation>
    <scope>NUCLEOTIDE SEQUENCE [LARGE SCALE GENOMIC DNA]</scope>
    <source>
        <strain evidence="1 2">K2E09-144</strain>
    </source>
</reference>
<dbReference type="EMBL" id="QXJM01000039">
    <property type="protein sequence ID" value="RIE03184.1"/>
    <property type="molecule type" value="Genomic_DNA"/>
</dbReference>
<name>A0A398CVY8_9BACL</name>
<sequence>MIRTKLTKPVSVRQAPIFPRLTVVWVQINGVPFNTTGFFARLSRGGVLVDTARFDRNGVVRFNVATLTRVAFTLRVFSASGILFRTRIIPAGVETFAIIG</sequence>
<organism evidence="1 2">
    <name type="scientific">Cohnella faecalis</name>
    <dbReference type="NCBI Taxonomy" id="2315694"/>
    <lineage>
        <taxon>Bacteria</taxon>
        <taxon>Bacillati</taxon>
        <taxon>Bacillota</taxon>
        <taxon>Bacilli</taxon>
        <taxon>Bacillales</taxon>
        <taxon>Paenibacillaceae</taxon>
        <taxon>Cohnella</taxon>
    </lineage>
</organism>
<keyword evidence="2" id="KW-1185">Reference proteome</keyword>
<evidence type="ECO:0008006" key="3">
    <source>
        <dbReference type="Google" id="ProtNLM"/>
    </source>
</evidence>
<dbReference type="Proteomes" id="UP000266340">
    <property type="component" value="Unassembled WGS sequence"/>
</dbReference>
<dbReference type="OrthoDB" id="2678943at2"/>